<evidence type="ECO:0000256" key="4">
    <source>
        <dbReference type="PROSITE-ProRule" id="PRU00024"/>
    </source>
</evidence>
<evidence type="ECO:0000256" key="1">
    <source>
        <dbReference type="ARBA" id="ARBA00022723"/>
    </source>
</evidence>
<evidence type="ECO:0000259" key="6">
    <source>
        <dbReference type="PROSITE" id="PS50119"/>
    </source>
</evidence>
<evidence type="ECO:0000256" key="2">
    <source>
        <dbReference type="ARBA" id="ARBA00022771"/>
    </source>
</evidence>
<dbReference type="RefSeq" id="XP_032834799.1">
    <property type="nucleotide sequence ID" value="XM_032978908.1"/>
</dbReference>
<dbReference type="PANTHER" id="PTHR25465:SF14">
    <property type="entry name" value="E3 UBIQUITIN-PROTEIN LIGASE TRIM65"/>
    <property type="match status" value="1"/>
</dbReference>
<dbReference type="Pfam" id="PF00643">
    <property type="entry name" value="zf-B_box"/>
    <property type="match status" value="1"/>
</dbReference>
<organism evidence="7 8">
    <name type="scientific">Petromyzon marinus</name>
    <name type="common">Sea lamprey</name>
    <dbReference type="NCBI Taxonomy" id="7757"/>
    <lineage>
        <taxon>Eukaryota</taxon>
        <taxon>Metazoa</taxon>
        <taxon>Chordata</taxon>
        <taxon>Craniata</taxon>
        <taxon>Vertebrata</taxon>
        <taxon>Cyclostomata</taxon>
        <taxon>Hyperoartia</taxon>
        <taxon>Petromyzontiformes</taxon>
        <taxon>Petromyzontidae</taxon>
        <taxon>Petromyzon</taxon>
    </lineage>
</organism>
<dbReference type="Pfam" id="PF15227">
    <property type="entry name" value="zf-C3HC4_4"/>
    <property type="match status" value="1"/>
</dbReference>
<dbReference type="PROSITE" id="PS00518">
    <property type="entry name" value="ZF_RING_1"/>
    <property type="match status" value="1"/>
</dbReference>
<gene>
    <name evidence="8" type="primary">LOC116956990</name>
</gene>
<dbReference type="AlphaFoldDB" id="A0AAJ7XHE1"/>
<dbReference type="SMART" id="SM00184">
    <property type="entry name" value="RING"/>
    <property type="match status" value="1"/>
</dbReference>
<feature type="domain" description="RING-type" evidence="5">
    <location>
        <begin position="50"/>
        <end position="90"/>
    </location>
</feature>
<evidence type="ECO:0000313" key="7">
    <source>
        <dbReference type="Proteomes" id="UP001318040"/>
    </source>
</evidence>
<dbReference type="SUPFAM" id="SSF57845">
    <property type="entry name" value="B-box zinc-binding domain"/>
    <property type="match status" value="1"/>
</dbReference>
<dbReference type="InterPro" id="IPR051051">
    <property type="entry name" value="E3_ubiq-ligase_TRIM/RNF"/>
</dbReference>
<evidence type="ECO:0000256" key="3">
    <source>
        <dbReference type="ARBA" id="ARBA00022833"/>
    </source>
</evidence>
<dbReference type="Gene3D" id="3.30.160.60">
    <property type="entry name" value="Classic Zinc Finger"/>
    <property type="match status" value="1"/>
</dbReference>
<keyword evidence="1" id="KW-0479">Metal-binding</keyword>
<feature type="domain" description="B box-type" evidence="6">
    <location>
        <begin position="175"/>
        <end position="216"/>
    </location>
</feature>
<dbReference type="InterPro" id="IPR001841">
    <property type="entry name" value="Znf_RING"/>
</dbReference>
<sequence>MVINISRYYKHNVFFVEIFSLSHSEGLFWVHPRVMASTVPAENVDRELTCSICLDTFDCPTTLSCGHSFCLYCLEDAWKEADSYCCPQCRKTFPRRPQLTRNVTIANLMEQLRVTETMAAAADGVVFCDNCPEGQTPAVKTCLKCETSFCTEHLAPHLERAKFNDHVLVSPDVNSEARKCKRHKEELKFYCEKDLSLVCRDCTIAGDHTGHKFITLEDEHQARKVRPAWVECEPLRSE</sequence>
<dbReference type="Gene3D" id="4.10.830.40">
    <property type="match status" value="1"/>
</dbReference>
<dbReference type="SUPFAM" id="SSF57850">
    <property type="entry name" value="RING/U-box"/>
    <property type="match status" value="1"/>
</dbReference>
<dbReference type="InterPro" id="IPR013083">
    <property type="entry name" value="Znf_RING/FYVE/PHD"/>
</dbReference>
<evidence type="ECO:0000313" key="8">
    <source>
        <dbReference type="RefSeq" id="XP_032834799.1"/>
    </source>
</evidence>
<keyword evidence="3" id="KW-0862">Zinc</keyword>
<reference evidence="8" key="1">
    <citation type="submission" date="2025-08" db="UniProtKB">
        <authorList>
            <consortium name="RefSeq"/>
        </authorList>
    </citation>
    <scope>IDENTIFICATION</scope>
    <source>
        <tissue evidence="8">Sperm</tissue>
    </source>
</reference>
<dbReference type="PROSITE" id="PS50119">
    <property type="entry name" value="ZF_BBOX"/>
    <property type="match status" value="1"/>
</dbReference>
<dbReference type="Proteomes" id="UP001318040">
    <property type="component" value="Chromosome 68"/>
</dbReference>
<dbReference type="PANTHER" id="PTHR25465">
    <property type="entry name" value="B-BOX DOMAIN CONTAINING"/>
    <property type="match status" value="1"/>
</dbReference>
<proteinExistence type="predicted"/>
<dbReference type="InterPro" id="IPR000315">
    <property type="entry name" value="Znf_B-box"/>
</dbReference>
<dbReference type="SMART" id="SM00336">
    <property type="entry name" value="BBOX"/>
    <property type="match status" value="2"/>
</dbReference>
<dbReference type="KEGG" id="pmrn:116956990"/>
<dbReference type="Gene3D" id="3.30.40.10">
    <property type="entry name" value="Zinc/RING finger domain, C3HC4 (zinc finger)"/>
    <property type="match status" value="1"/>
</dbReference>
<keyword evidence="2 4" id="KW-0863">Zinc-finger</keyword>
<accession>A0AAJ7XHE1</accession>
<evidence type="ECO:0000259" key="5">
    <source>
        <dbReference type="PROSITE" id="PS50089"/>
    </source>
</evidence>
<dbReference type="GO" id="GO:0008270">
    <property type="term" value="F:zinc ion binding"/>
    <property type="evidence" value="ECO:0007669"/>
    <property type="project" value="UniProtKB-KW"/>
</dbReference>
<dbReference type="InterPro" id="IPR017907">
    <property type="entry name" value="Znf_RING_CS"/>
</dbReference>
<protein>
    <submittedName>
        <fullName evidence="8">E3 ubiquitin/ISG15 ligase TRIM25-like</fullName>
    </submittedName>
</protein>
<keyword evidence="7" id="KW-1185">Reference proteome</keyword>
<dbReference type="PROSITE" id="PS50089">
    <property type="entry name" value="ZF_RING_2"/>
    <property type="match status" value="1"/>
</dbReference>
<name>A0AAJ7XHE1_PETMA</name>